<sequence>MILLIGLFVSLAMIGYRFQVPGIRLLADGRESIVTRVESAILIAYTSRTAIDFGESYYYSTYYQSVWELADELVTETGLSVIYDGDKSLMPASDYYLMCGWPILWDPNWTFCGETNCEPFDLSDIVFLIASGSWLRARRRFGLFNNPVNESSDDGSDDASTNTDTDTDASFETAAEYLFWIHPGVEEAIDFQERRRLYGIPLDCVIPAFDPRYLPDRKWALVLRTPETSQALVHQLVCVLNAALLGPEKQPEPIPEWPQQDYPIQNQTPELGSGLTVVPEDAEEVSGRAKALLEPIPEESEESDSDQVRNSRSDDDLTPVLEDAQRQLSVIVEEPQQEDSSQQVQHPVAESEVPNPEPALSFQQLQEDTLNDTQEQVAEDEQAMELEASEGMPGVVEESQSEDDSEQVQYRVAEVELMPEPEVPNPEPPLSFQQFQEDSLDDVHEQVSQSELTMQPEASEGLFSTVEEPQQEDSSQQAQRPEAETELMPGPEVYNLEPSLGFQQLQESTLNDTQEQVSDDELTMEPEAPEGLFSTVEEPQQEDDSEEMESSSTEGERTPRPGVPGQGRASPSLEGLLVSTLTEPQQHSLEQVQQEPVSGIELIPEPEEGMFGLMGGSQKGDSAEKIQETPPESETQLGFEESVSTLGEPAQHSFEQLQGPSSDDVLMPEPERSGQEKISETMEEAALLPERPRHEDGPERVQEPLSEGEPTLGPQFPSQEKMSVSMGKRPVRASEELQWEDSAEPIQESMLEGEATSAPEDSHEKIPDGTKKPLEPVSEKSPQGSPEKVRKPAPRAKSTSKPESTKPGSESQAVENPAPEEQRRRKPRLSQAKRRRNAERKQREEKQRQDEGSQGDINTPESSASAAP</sequence>
<feature type="region of interest" description="Disordered" evidence="1">
    <location>
        <begin position="250"/>
        <end position="274"/>
    </location>
</feature>
<evidence type="ECO:0000313" key="4">
    <source>
        <dbReference type="Proteomes" id="UP000325780"/>
    </source>
</evidence>
<feature type="region of interest" description="Disordered" evidence="1">
    <location>
        <begin position="292"/>
        <end position="320"/>
    </location>
</feature>
<feature type="compositionally biased region" description="Polar residues" evidence="1">
    <location>
        <begin position="361"/>
        <end position="376"/>
    </location>
</feature>
<accession>A0A5N6TFK9</accession>
<feature type="compositionally biased region" description="Polar residues" evidence="1">
    <location>
        <begin position="501"/>
        <end position="516"/>
    </location>
</feature>
<keyword evidence="4" id="KW-1185">Reference proteome</keyword>
<feature type="compositionally biased region" description="Basic and acidic residues" evidence="1">
    <location>
        <begin position="306"/>
        <end position="315"/>
    </location>
</feature>
<feature type="compositionally biased region" description="Acidic residues" evidence="1">
    <location>
        <begin position="517"/>
        <end position="528"/>
    </location>
</feature>
<feature type="signal peptide" evidence="2">
    <location>
        <begin position="1"/>
        <end position="19"/>
    </location>
</feature>
<organism evidence="3 4">
    <name type="scientific">Aspergillus avenaceus</name>
    <dbReference type="NCBI Taxonomy" id="36643"/>
    <lineage>
        <taxon>Eukaryota</taxon>
        <taxon>Fungi</taxon>
        <taxon>Dikarya</taxon>
        <taxon>Ascomycota</taxon>
        <taxon>Pezizomycotina</taxon>
        <taxon>Eurotiomycetes</taxon>
        <taxon>Eurotiomycetidae</taxon>
        <taxon>Eurotiales</taxon>
        <taxon>Aspergillaceae</taxon>
        <taxon>Aspergillus</taxon>
        <taxon>Aspergillus subgen. Circumdati</taxon>
    </lineage>
</organism>
<feature type="compositionally biased region" description="Basic residues" evidence="1">
    <location>
        <begin position="824"/>
        <end position="838"/>
    </location>
</feature>
<feature type="compositionally biased region" description="Basic and acidic residues" evidence="1">
    <location>
        <begin position="839"/>
        <end position="851"/>
    </location>
</feature>
<reference evidence="3 4" key="1">
    <citation type="submission" date="2019-04" db="EMBL/GenBank/DDBJ databases">
        <title>Friends and foes A comparative genomics study of 23 Aspergillus species from section Flavi.</title>
        <authorList>
            <consortium name="DOE Joint Genome Institute"/>
            <person name="Kjaerbolling I."/>
            <person name="Vesth T."/>
            <person name="Frisvad J.C."/>
            <person name="Nybo J.L."/>
            <person name="Theobald S."/>
            <person name="Kildgaard S."/>
            <person name="Isbrandt T."/>
            <person name="Kuo A."/>
            <person name="Sato A."/>
            <person name="Lyhne E.K."/>
            <person name="Kogle M.E."/>
            <person name="Wiebenga A."/>
            <person name="Kun R.S."/>
            <person name="Lubbers R.J."/>
            <person name="Makela M.R."/>
            <person name="Barry K."/>
            <person name="Chovatia M."/>
            <person name="Clum A."/>
            <person name="Daum C."/>
            <person name="Haridas S."/>
            <person name="He G."/>
            <person name="LaButti K."/>
            <person name="Lipzen A."/>
            <person name="Mondo S."/>
            <person name="Riley R."/>
            <person name="Salamov A."/>
            <person name="Simmons B.A."/>
            <person name="Magnuson J.K."/>
            <person name="Henrissat B."/>
            <person name="Mortensen U.H."/>
            <person name="Larsen T.O."/>
            <person name="Devries R.P."/>
            <person name="Grigoriev I.V."/>
            <person name="Machida M."/>
            <person name="Baker S.E."/>
            <person name="Andersen M.R."/>
        </authorList>
    </citation>
    <scope>NUCLEOTIDE SEQUENCE [LARGE SCALE GENOMIC DNA]</scope>
    <source>
        <strain evidence="3 4">IBT 18842</strain>
    </source>
</reference>
<evidence type="ECO:0000313" key="3">
    <source>
        <dbReference type="EMBL" id="KAE8145154.1"/>
    </source>
</evidence>
<feature type="compositionally biased region" description="Polar residues" evidence="1">
    <location>
        <begin position="579"/>
        <end position="596"/>
    </location>
</feature>
<feature type="compositionally biased region" description="Basic and acidic residues" evidence="1">
    <location>
        <begin position="690"/>
        <end position="702"/>
    </location>
</feature>
<feature type="compositionally biased region" description="Acidic residues" evidence="1">
    <location>
        <begin position="296"/>
        <end position="305"/>
    </location>
</feature>
<feature type="chain" id="PRO_5024854992" evidence="2">
    <location>
        <begin position="20"/>
        <end position="868"/>
    </location>
</feature>
<feature type="compositionally biased region" description="Acidic residues" evidence="1">
    <location>
        <begin position="539"/>
        <end position="549"/>
    </location>
</feature>
<feature type="region of interest" description="Disordered" evidence="1">
    <location>
        <begin position="334"/>
        <end position="868"/>
    </location>
</feature>
<evidence type="ECO:0000256" key="2">
    <source>
        <dbReference type="SAM" id="SignalP"/>
    </source>
</evidence>
<feature type="compositionally biased region" description="Basic and acidic residues" evidence="1">
    <location>
        <begin position="669"/>
        <end position="680"/>
    </location>
</feature>
<feature type="compositionally biased region" description="Acidic residues" evidence="1">
    <location>
        <begin position="377"/>
        <end position="388"/>
    </location>
</feature>
<dbReference type="AlphaFoldDB" id="A0A5N6TFK9"/>
<gene>
    <name evidence="3" type="ORF">BDV25DRAFT_144916</name>
</gene>
<feature type="compositionally biased region" description="Polar residues" evidence="1">
    <location>
        <begin position="797"/>
        <end position="814"/>
    </location>
</feature>
<dbReference type="Proteomes" id="UP000325780">
    <property type="component" value="Unassembled WGS sequence"/>
</dbReference>
<evidence type="ECO:0000256" key="1">
    <source>
        <dbReference type="SAM" id="MobiDB-lite"/>
    </source>
</evidence>
<dbReference type="EMBL" id="ML742379">
    <property type="protein sequence ID" value="KAE8145154.1"/>
    <property type="molecule type" value="Genomic_DNA"/>
</dbReference>
<keyword evidence="2" id="KW-0732">Signal</keyword>
<feature type="compositionally biased region" description="Basic and acidic residues" evidence="1">
    <location>
        <begin position="760"/>
        <end position="778"/>
    </location>
</feature>
<feature type="compositionally biased region" description="Polar residues" evidence="1">
    <location>
        <begin position="855"/>
        <end position="868"/>
    </location>
</feature>
<name>A0A5N6TFK9_ASPAV</name>
<protein>
    <submittedName>
        <fullName evidence="3">Uncharacterized protein</fullName>
    </submittedName>
</protein>
<proteinExistence type="predicted"/>